<evidence type="ECO:0000313" key="3">
    <source>
        <dbReference type="Proteomes" id="UP000032809"/>
    </source>
</evidence>
<gene>
    <name evidence="2" type="ORF">DTL3_1384</name>
</gene>
<keyword evidence="3" id="KW-1185">Reference proteome</keyword>
<dbReference type="SUPFAM" id="SSF53067">
    <property type="entry name" value="Actin-like ATPase domain"/>
    <property type="match status" value="1"/>
</dbReference>
<dbReference type="InterPro" id="IPR043129">
    <property type="entry name" value="ATPase_NBD"/>
</dbReference>
<dbReference type="KEGG" id="dtn:DTL3_1384"/>
<dbReference type="STRING" id="1006576.DTL3_1384"/>
<dbReference type="AlphaFoldDB" id="A0A0C7NZG9"/>
<dbReference type="PANTHER" id="PTHR18964">
    <property type="entry name" value="ROK (REPRESSOR, ORF, KINASE) FAMILY"/>
    <property type="match status" value="1"/>
</dbReference>
<accession>A0A0C7NZG9</accession>
<evidence type="ECO:0000313" key="2">
    <source>
        <dbReference type="EMBL" id="CEP78678.1"/>
    </source>
</evidence>
<dbReference type="GO" id="GO:0016301">
    <property type="term" value="F:kinase activity"/>
    <property type="evidence" value="ECO:0007669"/>
    <property type="project" value="UniProtKB-KW"/>
</dbReference>
<proteinExistence type="inferred from homology"/>
<dbReference type="InterPro" id="IPR000600">
    <property type="entry name" value="ROK"/>
</dbReference>
<sequence>MPNNTYNLELVKEQNRTMVIEILNSLGTTTRTELANITGLTRATITNIINEFLEVNLIEEVGTIDGKVGRKRKLIKINEDAFYVVGIEFGVNIVRTGVYNLNGKNISFSEKEINSYAKPNDILENIYYIVDETISNFKFDVDRIKGIGVVMPGIIDSDKKVLESVHPFPLLKNYPLCKQIEKHYKIPVWLENDANGAALGEKWFGHGKNYQNYVFVVGDAGIGAGIIINGQLYRGAFNSAGEIGHTLFSRDFIQLENEGGLYKLTEKYKLPIEELLKLSKNNADIYETLCEINQAFAIGIVNLVNTISPEAVIIGGRILNGGYHLIREIKRIVEEYSFSLESPKILVASKKESAILAGAASIAIEQIVSSPYQFLLNS</sequence>
<dbReference type="EMBL" id="LN824141">
    <property type="protein sequence ID" value="CEP78678.1"/>
    <property type="molecule type" value="Genomic_DNA"/>
</dbReference>
<reference evidence="3" key="1">
    <citation type="submission" date="2014-11" db="EMBL/GenBank/DDBJ databases">
        <authorList>
            <person name="Wibberg D."/>
        </authorList>
    </citation>
    <scope>NUCLEOTIDE SEQUENCE [LARGE SCALE GENOMIC DNA]</scope>
    <source>
        <strain evidence="3">L3</strain>
    </source>
</reference>
<comment type="similarity">
    <text evidence="1">Belongs to the ROK (NagC/XylR) family.</text>
</comment>
<dbReference type="PANTHER" id="PTHR18964:SF149">
    <property type="entry name" value="BIFUNCTIONAL UDP-N-ACETYLGLUCOSAMINE 2-EPIMERASE_N-ACETYLMANNOSAMINE KINASE"/>
    <property type="match status" value="1"/>
</dbReference>
<name>A0A0C7NZG9_DEFTU</name>
<dbReference type="InterPro" id="IPR036390">
    <property type="entry name" value="WH_DNA-bd_sf"/>
</dbReference>
<dbReference type="Gene3D" id="1.10.10.10">
    <property type="entry name" value="Winged helix-like DNA-binding domain superfamily/Winged helix DNA-binding domain"/>
    <property type="match status" value="1"/>
</dbReference>
<protein>
    <submittedName>
        <fullName evidence="2">Transcriptional regulator/sugar kinase</fullName>
    </submittedName>
</protein>
<dbReference type="RefSeq" id="WP_045088076.1">
    <property type="nucleotide sequence ID" value="NZ_LN824141.1"/>
</dbReference>
<evidence type="ECO:0000256" key="1">
    <source>
        <dbReference type="ARBA" id="ARBA00006479"/>
    </source>
</evidence>
<dbReference type="HOGENOM" id="CLU_036604_13_5_0"/>
<keyword evidence="2" id="KW-0808">Transferase</keyword>
<keyword evidence="2" id="KW-0418">Kinase</keyword>
<organism evidence="2 3">
    <name type="scientific">Defluviitoga tunisiensis</name>
    <dbReference type="NCBI Taxonomy" id="1006576"/>
    <lineage>
        <taxon>Bacteria</taxon>
        <taxon>Thermotogati</taxon>
        <taxon>Thermotogota</taxon>
        <taxon>Thermotogae</taxon>
        <taxon>Petrotogales</taxon>
        <taxon>Petrotogaceae</taxon>
        <taxon>Defluviitoga</taxon>
    </lineage>
</organism>
<dbReference type="OrthoDB" id="37575at2"/>
<dbReference type="Pfam" id="PF00480">
    <property type="entry name" value="ROK"/>
    <property type="match status" value="2"/>
</dbReference>
<dbReference type="SUPFAM" id="SSF46785">
    <property type="entry name" value="Winged helix' DNA-binding domain"/>
    <property type="match status" value="1"/>
</dbReference>
<dbReference type="Gene3D" id="3.30.420.40">
    <property type="match status" value="2"/>
</dbReference>
<dbReference type="InterPro" id="IPR036388">
    <property type="entry name" value="WH-like_DNA-bd_sf"/>
</dbReference>
<dbReference type="Proteomes" id="UP000032809">
    <property type="component" value="Chromosome I"/>
</dbReference>